<keyword evidence="2" id="KW-1185">Reference proteome</keyword>
<dbReference type="Proteomes" id="UP000248817">
    <property type="component" value="Unassembled WGS sequence"/>
</dbReference>
<protein>
    <submittedName>
        <fullName evidence="1">Uncharacterized protein</fullName>
    </submittedName>
</protein>
<name>A0A2V5I7K9_9EURO</name>
<proteinExistence type="predicted"/>
<organism evidence="1 2">
    <name type="scientific">Aspergillus indologenus CBS 114.80</name>
    <dbReference type="NCBI Taxonomy" id="1450541"/>
    <lineage>
        <taxon>Eukaryota</taxon>
        <taxon>Fungi</taxon>
        <taxon>Dikarya</taxon>
        <taxon>Ascomycota</taxon>
        <taxon>Pezizomycotina</taxon>
        <taxon>Eurotiomycetes</taxon>
        <taxon>Eurotiomycetidae</taxon>
        <taxon>Eurotiales</taxon>
        <taxon>Aspergillaceae</taxon>
        <taxon>Aspergillus</taxon>
        <taxon>Aspergillus subgen. Circumdati</taxon>
    </lineage>
</organism>
<dbReference type="AlphaFoldDB" id="A0A2V5I7K9"/>
<evidence type="ECO:0000313" key="2">
    <source>
        <dbReference type="Proteomes" id="UP000248817"/>
    </source>
</evidence>
<gene>
    <name evidence="1" type="ORF">BP00DRAFT_182747</name>
</gene>
<sequence length="62" mass="6946">MQAIVLVDIGLYHPRVTSSKRVQQRKKITQALSVQNTDSSRLPLVQSTVPMQTMLAQSQPKI</sequence>
<evidence type="ECO:0000313" key="1">
    <source>
        <dbReference type="EMBL" id="PYI31092.1"/>
    </source>
</evidence>
<accession>A0A2V5I7K9</accession>
<dbReference type="EMBL" id="KZ825507">
    <property type="protein sequence ID" value="PYI31092.1"/>
    <property type="molecule type" value="Genomic_DNA"/>
</dbReference>
<reference evidence="1 2" key="1">
    <citation type="submission" date="2018-02" db="EMBL/GenBank/DDBJ databases">
        <title>The genomes of Aspergillus section Nigri reveals drivers in fungal speciation.</title>
        <authorList>
            <consortium name="DOE Joint Genome Institute"/>
            <person name="Vesth T.C."/>
            <person name="Nybo J."/>
            <person name="Theobald S."/>
            <person name="Brandl J."/>
            <person name="Frisvad J.C."/>
            <person name="Nielsen K.F."/>
            <person name="Lyhne E.K."/>
            <person name="Kogle M.E."/>
            <person name="Kuo A."/>
            <person name="Riley R."/>
            <person name="Clum A."/>
            <person name="Nolan M."/>
            <person name="Lipzen A."/>
            <person name="Salamov A."/>
            <person name="Henrissat B."/>
            <person name="Wiebenga A."/>
            <person name="De vries R.P."/>
            <person name="Grigoriev I.V."/>
            <person name="Mortensen U.H."/>
            <person name="Andersen M.R."/>
            <person name="Baker S.E."/>
        </authorList>
    </citation>
    <scope>NUCLEOTIDE SEQUENCE [LARGE SCALE GENOMIC DNA]</scope>
    <source>
        <strain evidence="1 2">CBS 114.80</strain>
    </source>
</reference>